<dbReference type="Proteomes" id="UP001143474">
    <property type="component" value="Unassembled WGS sequence"/>
</dbReference>
<name>A0A9W6HVP7_9ACTN</name>
<dbReference type="EMBL" id="BSEV01000001">
    <property type="protein sequence ID" value="GLK07200.1"/>
    <property type="molecule type" value="Genomic_DNA"/>
</dbReference>
<evidence type="ECO:0000313" key="1">
    <source>
        <dbReference type="EMBL" id="GLK07200.1"/>
    </source>
</evidence>
<accession>A0A9W6HVP7</accession>
<sequence>MLAPLIQGLDTGSMTRPVLLLDVDGVLNPFAAPRCPPGFGEYAMFVDEDPVRLCPAHGRWITELGRLFDVVWATSWNDDANRLLTPVLGISPLPVLTMPQAPFRPGAKVPVIAAYAAERPAVWIDDAHTPEALDWAENRQEPTLLITIAPEIGLSRASVDEALRWNGELERAPRTAPCS</sequence>
<dbReference type="Pfam" id="PF18143">
    <property type="entry name" value="HAD_SAK_2"/>
    <property type="match status" value="1"/>
</dbReference>
<dbReference type="AlphaFoldDB" id="A0A9W6HVP7"/>
<dbReference type="RefSeq" id="WP_271215758.1">
    <property type="nucleotide sequence ID" value="NZ_BAAAVD010000006.1"/>
</dbReference>
<reference evidence="1" key="1">
    <citation type="journal article" date="2014" name="Int. J. Syst. Evol. Microbiol.">
        <title>Complete genome sequence of Corynebacterium casei LMG S-19264T (=DSM 44701T), isolated from a smear-ripened cheese.</title>
        <authorList>
            <consortium name="US DOE Joint Genome Institute (JGI-PGF)"/>
            <person name="Walter F."/>
            <person name="Albersmeier A."/>
            <person name="Kalinowski J."/>
            <person name="Ruckert C."/>
        </authorList>
    </citation>
    <scope>NUCLEOTIDE SEQUENCE</scope>
    <source>
        <strain evidence="1">VKM Ac-2007</strain>
    </source>
</reference>
<protein>
    <recommendedName>
        <fullName evidence="3">Secreted protein</fullName>
    </recommendedName>
</protein>
<gene>
    <name evidence="1" type="ORF">GCM10017600_06050</name>
</gene>
<organism evidence="1 2">
    <name type="scientific">Streptosporangium carneum</name>
    <dbReference type="NCBI Taxonomy" id="47481"/>
    <lineage>
        <taxon>Bacteria</taxon>
        <taxon>Bacillati</taxon>
        <taxon>Actinomycetota</taxon>
        <taxon>Actinomycetes</taxon>
        <taxon>Streptosporangiales</taxon>
        <taxon>Streptosporangiaceae</taxon>
        <taxon>Streptosporangium</taxon>
    </lineage>
</organism>
<reference evidence="1" key="2">
    <citation type="submission" date="2023-01" db="EMBL/GenBank/DDBJ databases">
        <authorList>
            <person name="Sun Q."/>
            <person name="Evtushenko L."/>
        </authorList>
    </citation>
    <scope>NUCLEOTIDE SEQUENCE</scope>
    <source>
        <strain evidence="1">VKM Ac-2007</strain>
    </source>
</reference>
<keyword evidence="2" id="KW-1185">Reference proteome</keyword>
<evidence type="ECO:0008006" key="3">
    <source>
        <dbReference type="Google" id="ProtNLM"/>
    </source>
</evidence>
<evidence type="ECO:0000313" key="2">
    <source>
        <dbReference type="Proteomes" id="UP001143474"/>
    </source>
</evidence>
<comment type="caution">
    <text evidence="1">The sequence shown here is derived from an EMBL/GenBank/DDBJ whole genome shotgun (WGS) entry which is preliminary data.</text>
</comment>
<proteinExistence type="predicted"/>